<feature type="domain" description="Ras-associating" evidence="2">
    <location>
        <begin position="26"/>
        <end position="93"/>
    </location>
</feature>
<organism evidence="3 4">
    <name type="scientific">Dreissena polymorpha</name>
    <name type="common">Zebra mussel</name>
    <name type="synonym">Mytilus polymorpha</name>
    <dbReference type="NCBI Taxonomy" id="45954"/>
    <lineage>
        <taxon>Eukaryota</taxon>
        <taxon>Metazoa</taxon>
        <taxon>Spiralia</taxon>
        <taxon>Lophotrochozoa</taxon>
        <taxon>Mollusca</taxon>
        <taxon>Bivalvia</taxon>
        <taxon>Autobranchia</taxon>
        <taxon>Heteroconchia</taxon>
        <taxon>Euheterodonta</taxon>
        <taxon>Imparidentia</taxon>
        <taxon>Neoheterodontei</taxon>
        <taxon>Myida</taxon>
        <taxon>Dreissenoidea</taxon>
        <taxon>Dreissenidae</taxon>
        <taxon>Dreissena</taxon>
    </lineage>
</organism>
<reference evidence="3" key="1">
    <citation type="journal article" date="2019" name="bioRxiv">
        <title>The Genome of the Zebra Mussel, Dreissena polymorpha: A Resource for Invasive Species Research.</title>
        <authorList>
            <person name="McCartney M.A."/>
            <person name="Auch B."/>
            <person name="Kono T."/>
            <person name="Mallez S."/>
            <person name="Zhang Y."/>
            <person name="Obille A."/>
            <person name="Becker A."/>
            <person name="Abrahante J.E."/>
            <person name="Garbe J."/>
            <person name="Badalamenti J.P."/>
            <person name="Herman A."/>
            <person name="Mangelson H."/>
            <person name="Liachko I."/>
            <person name="Sullivan S."/>
            <person name="Sone E.D."/>
            <person name="Koren S."/>
            <person name="Silverstein K.A.T."/>
            <person name="Beckman K.B."/>
            <person name="Gohl D.M."/>
        </authorList>
    </citation>
    <scope>NUCLEOTIDE SEQUENCE</scope>
    <source>
        <strain evidence="3">Duluth1</strain>
        <tissue evidence="3">Whole animal</tissue>
    </source>
</reference>
<name>A0A9D4M6K8_DREPO</name>
<gene>
    <name evidence="3" type="ORF">DPMN_033929</name>
</gene>
<accession>A0A9D4M6K8</accession>
<evidence type="ECO:0000313" key="4">
    <source>
        <dbReference type="Proteomes" id="UP000828390"/>
    </source>
</evidence>
<evidence type="ECO:0000259" key="2">
    <source>
        <dbReference type="PROSITE" id="PS50200"/>
    </source>
</evidence>
<evidence type="ECO:0000256" key="1">
    <source>
        <dbReference type="SAM" id="MobiDB-lite"/>
    </source>
</evidence>
<dbReference type="InterPro" id="IPR000159">
    <property type="entry name" value="RA_dom"/>
</dbReference>
<protein>
    <recommendedName>
        <fullName evidence="2">Ras-associating domain-containing protein</fullName>
    </recommendedName>
</protein>
<dbReference type="InterPro" id="IPR029071">
    <property type="entry name" value="Ubiquitin-like_domsf"/>
</dbReference>
<evidence type="ECO:0000313" key="3">
    <source>
        <dbReference type="EMBL" id="KAH3870739.1"/>
    </source>
</evidence>
<dbReference type="SUPFAM" id="SSF54236">
    <property type="entry name" value="Ubiquitin-like"/>
    <property type="match status" value="1"/>
</dbReference>
<proteinExistence type="predicted"/>
<dbReference type="AlphaFoldDB" id="A0A9D4M6K8"/>
<keyword evidence="4" id="KW-1185">Reference proteome</keyword>
<sequence>MVDVQHMKDKGIPLRIDGSTRYVKGATKYTTCADVIKMVLKKTGIGKEYRHLFCIFENSLTGEKLVPRNERMLKLVQSWNGGPNKLVMRRVEPLATVENPEIASKPKTKTLFSKNKTEHVVKAGKKEDPYMRTLISLAYFVEKQKAKLGEPATERCESSSESDSSMEDFLSNLDRTKMAGLVHFFAAMAGAKKKSCTKLAPRKSSESDESGEPMVSLPKRRNSKRRSKNHLRSKRQHKRHKNAPTEITGDIHPNKMHRIDRVNFGFIDVEPCSRDLLYSRSNRNLHRFSPHTKEHTSRTFTARRRLLPSISATYDMSKNRRQSASSFLPFSDDECMSDGKFTQITHRASASSESSASTFEVDCTYLVPNSQFYVMDRRHSHVLVPRTTCIDDLHRVHTVSGENFGPIHKKLVDYTITDDEMSDIDSDIGSAGSKCSFSSVSSEGSCGNLCQQSAVHKNQYNDCAFIQTEIGDNDVSDYIRNVFSKKCAIINEDEEMDSFMKSVLGDDSVSDEGHCSMGSDFERDMRV</sequence>
<feature type="compositionally biased region" description="Basic residues" evidence="1">
    <location>
        <begin position="218"/>
        <end position="242"/>
    </location>
</feature>
<dbReference type="OrthoDB" id="10563038at2759"/>
<dbReference type="Gene3D" id="3.10.20.90">
    <property type="entry name" value="Phosphatidylinositol 3-kinase Catalytic Subunit, Chain A, domain 1"/>
    <property type="match status" value="1"/>
</dbReference>
<reference evidence="3" key="2">
    <citation type="submission" date="2020-11" db="EMBL/GenBank/DDBJ databases">
        <authorList>
            <person name="McCartney M.A."/>
            <person name="Auch B."/>
            <person name="Kono T."/>
            <person name="Mallez S."/>
            <person name="Becker A."/>
            <person name="Gohl D.M."/>
            <person name="Silverstein K.A.T."/>
            <person name="Koren S."/>
            <person name="Bechman K.B."/>
            <person name="Herman A."/>
            <person name="Abrahante J.E."/>
            <person name="Garbe J."/>
        </authorList>
    </citation>
    <scope>NUCLEOTIDE SEQUENCE</scope>
    <source>
        <strain evidence="3">Duluth1</strain>
        <tissue evidence="3">Whole animal</tissue>
    </source>
</reference>
<dbReference type="Proteomes" id="UP000828390">
    <property type="component" value="Unassembled WGS sequence"/>
</dbReference>
<feature type="region of interest" description="Disordered" evidence="1">
    <location>
        <begin position="195"/>
        <end position="251"/>
    </location>
</feature>
<dbReference type="EMBL" id="JAIWYP010000002">
    <property type="protein sequence ID" value="KAH3870739.1"/>
    <property type="molecule type" value="Genomic_DNA"/>
</dbReference>
<dbReference type="PROSITE" id="PS50200">
    <property type="entry name" value="RA"/>
    <property type="match status" value="1"/>
</dbReference>
<comment type="caution">
    <text evidence="3">The sequence shown here is derived from an EMBL/GenBank/DDBJ whole genome shotgun (WGS) entry which is preliminary data.</text>
</comment>
<dbReference type="Pfam" id="PF00788">
    <property type="entry name" value="RA"/>
    <property type="match status" value="1"/>
</dbReference>
<dbReference type="GO" id="GO:0007165">
    <property type="term" value="P:signal transduction"/>
    <property type="evidence" value="ECO:0007669"/>
    <property type="project" value="InterPro"/>
</dbReference>